<feature type="domain" description="Tc toxin complex TcA C-terminal TcB-binding" evidence="4">
    <location>
        <begin position="2457"/>
        <end position="2741"/>
    </location>
</feature>
<gene>
    <name evidence="7" type="ORF">TWF694_002613</name>
</gene>
<dbReference type="InterPro" id="IPR040840">
    <property type="entry name" value="TcA_TcB_BD"/>
</dbReference>
<evidence type="ECO:0000313" key="8">
    <source>
        <dbReference type="Proteomes" id="UP001365542"/>
    </source>
</evidence>
<accession>A0AAV9X2I8</accession>
<dbReference type="InterPro" id="IPR018003">
    <property type="entry name" value="Insecticidal_toxin/plasmid_vir"/>
</dbReference>
<evidence type="ECO:0000256" key="3">
    <source>
        <dbReference type="SAM" id="MobiDB-lite"/>
    </source>
</evidence>
<feature type="coiled-coil region" evidence="2">
    <location>
        <begin position="2451"/>
        <end position="2485"/>
    </location>
</feature>
<organism evidence="7 8">
    <name type="scientific">Orbilia ellipsospora</name>
    <dbReference type="NCBI Taxonomy" id="2528407"/>
    <lineage>
        <taxon>Eukaryota</taxon>
        <taxon>Fungi</taxon>
        <taxon>Dikarya</taxon>
        <taxon>Ascomycota</taxon>
        <taxon>Pezizomycotina</taxon>
        <taxon>Orbiliomycetes</taxon>
        <taxon>Orbiliales</taxon>
        <taxon>Orbiliaceae</taxon>
        <taxon>Orbilia</taxon>
    </lineage>
</organism>
<dbReference type="InterPro" id="IPR046839">
    <property type="entry name" value="ABC_toxin_N"/>
</dbReference>
<dbReference type="Pfam" id="PF20220">
    <property type="entry name" value="ABC_toxin_N"/>
    <property type="match status" value="1"/>
</dbReference>
<reference evidence="7 8" key="1">
    <citation type="submission" date="2019-10" db="EMBL/GenBank/DDBJ databases">
        <authorList>
            <person name="Palmer J.M."/>
        </authorList>
    </citation>
    <scope>NUCLEOTIDE SEQUENCE [LARGE SCALE GENOMIC DNA]</scope>
    <source>
        <strain evidence="7 8">TWF694</strain>
    </source>
</reference>
<feature type="domain" description="Neuraminidase-like" evidence="5">
    <location>
        <begin position="1584"/>
        <end position="1718"/>
    </location>
</feature>
<keyword evidence="8" id="KW-1185">Reference proteome</keyword>
<protein>
    <recommendedName>
        <fullName evidence="9">PA14 domain-containing protein</fullName>
    </recommendedName>
</protein>
<dbReference type="InterPro" id="IPR041079">
    <property type="entry name" value="Neuraminidase-like"/>
</dbReference>
<keyword evidence="1" id="KW-0843">Virulence</keyword>
<proteinExistence type="predicted"/>
<dbReference type="Pfam" id="PF18413">
    <property type="entry name" value="Neuraminidase"/>
    <property type="match status" value="1"/>
</dbReference>
<evidence type="ECO:0000259" key="5">
    <source>
        <dbReference type="Pfam" id="PF18413"/>
    </source>
</evidence>
<evidence type="ECO:0000259" key="4">
    <source>
        <dbReference type="Pfam" id="PF18276"/>
    </source>
</evidence>
<evidence type="ECO:0000259" key="6">
    <source>
        <dbReference type="Pfam" id="PF20220"/>
    </source>
</evidence>
<feature type="region of interest" description="Disordered" evidence="3">
    <location>
        <begin position="445"/>
        <end position="466"/>
    </location>
</feature>
<dbReference type="Pfam" id="PF18276">
    <property type="entry name" value="TcA_TcB_BD"/>
    <property type="match status" value="1"/>
</dbReference>
<feature type="domain" description="ABC toxin N-terminal" evidence="6">
    <location>
        <begin position="1390"/>
        <end position="1513"/>
    </location>
</feature>
<dbReference type="Proteomes" id="UP001365542">
    <property type="component" value="Unassembled WGS sequence"/>
</dbReference>
<evidence type="ECO:0000256" key="1">
    <source>
        <dbReference type="ARBA" id="ARBA00023026"/>
    </source>
</evidence>
<comment type="caution">
    <text evidence="7">The sequence shown here is derived from an EMBL/GenBank/DDBJ whole genome shotgun (WGS) entry which is preliminary data.</text>
</comment>
<evidence type="ECO:0000313" key="7">
    <source>
        <dbReference type="EMBL" id="KAK6533681.1"/>
    </source>
</evidence>
<sequence length="2915" mass="329176">MSEEITDEFYSEAAFLAAISKSDVGPHPFVASVLTKLRSKVTFSRINEAGFGTANDEKGKEIRRAVSVLAQFESLTKEISIFRNIFPGPSIFSVLAAKGIANANDAIAQNPRTSSLFEYYDAPSPRNETELRINIDLWTPGSPYAVLLMVALYHARNGTLGVPSDLASDFISVSQGLFNNRLGMIPLWKESVGKMLAQDSGKPSIGGVETVYKRDITNIFEHLGILYRLTEDHKMSIFLYSKGYQSPVEISKSNREEFAAFAGTENPAWKSKALKIWDTSVDMVTKTAYHGLRIIQRKQRTGLPVLDRKDLIKLDVTLAVEGQLDGYSDDYIPLTYENLFGSHMVASCPHGCNTVLSPTAYFVDLMQFLRYSRSNSLEEEGAERFSVLTHLLARRPDLEDLELSCENAILTVPYIDLANEVMESWVYSRLPKELEWVAPDSEPLPSKTMRHRKPRDVRSSRIDARNNSAKQTTAELSACPAIIKDEIYQEKIGKVVFPIGLFPYNYAFDTIRVILKAMGTSRVEILSLFQPNQPSPISGEQPKTADTTYLRCQAAERFGFIEEDFLAITGQGFQQVSDITSSSTLRKGVEQYWGYSSVADLNAKLPLVKDQFLIRSDLKLKDLADILLTRFINGEVSEDEKVVIVVPPNHDFRKVTLTHSDGKPLSLNTWDTFQRFIRLWKALKCSFQELDTSLSIVNSLESLQKKRLITPIHILNLNTIYQIVDATGLSLIETLNFWTFSLFPESLQDTISETEAKLFLGDHNISRGQHIRSKSVSEMLRIDASDMVTLKACSASFGGHNGFGDQPTAKNIAQAYRIIQLANVLGLTLADLAKLAKTSFYTKYGSPFRTTATTLTFIKKWKEAVALGFQLQDILKIDNAQRDETRDAIQALLPIDQRPDVLRSCKLIYELRNYHDEIKKRYPTLLEASLEDAQRLSAVIFDNSTIARLVAFLQGGEEEVTEQVKQEKSQFYYSTLYDLLENYPGIEGLLDQKVPASAKRLLFCNALSFVIKKKEEDAATLTAISASGIKISDPTVLRALVFNIKMAGKDGLSTVQQSLQQTMLDSYLSRPVFSELKQSFQASSGDEASRVVSVPGQATYPEVFEGFLIPKTSEKYRFTANKATSSSIKIYVNGKLRDLKKPQGNDAYASSDLISFEAGTVYQLKLEGILPQNIIWRAVNSGDMTLEDSAFVISKSLQEMVESTVLEQLEAASLTAEYLKLTLEELTYIQSEKSRFQEVDFGKLSYSGFQTLLSYQKLKGEIKIGRIDLITFLKLVDKESDSLIMDPKNLELVAQVFGVSVPKATQALGIAGGEKKLGEVLTLDFLLRMQKQFSVLLRLQKWDINLNTLSEIASPQDNGEYALASKLKSIYDTRTGREAWIASAGGQVYDHLRANRRKVLSIYLLQQDELQKQGVRDENALFEYFLIDTQMGPELRTSRIRQAISTIQLFIQRCLLGLETSNGVPTSAIDAKRWDWMRKYSVWEPNRRIFLYPENWIDPSLRDNKTEVWSKFEAGLQQRNLTEDIIHAGLRTYISSLYDIRSLSIQGVYKELQNHPFSEVVPRKTGPEDRELDDEYASEISEIKAIHYFGRTASAPYQYYYCKWIAKSSTWTSWEKIEVDIPTHEFDLSSSSGGTPLPEPAAFLVPAVWQGRLLLFLPEFRVCVVNPPEPEGAGNQNPPSLGGVFKEMGKRSSIPYHEIRISWTEYRHGRWTPLQTSSPPIISNFYEDDYVGKIPVEKWQSVGYKVPETPQRLPSLSDYTFVTGVLGQCNGSLTRDTTLCLNIKRRGLGTIKSLFMIGGQLAPWGHRLSRSEALSGVDLDLNFSRYKFKDGTIGVCTYQDMRVDSKLVKYYPYSSDRQLLHTTVSLPREKGSTVQNFYNELSPPLLNSSRTNNLEDIFHTFLEKWSHVSSECFGNEKKTLLWHEMRSPYSIYNWELGIHAPMLLMDRLLKSQQFDLALKLGKCIFNPHAVGGAGAQGLASCWNWPVFFQLSAEEAMASALGKYNPTKQDIAVLNQAVEEWRSSPFQPYVIARGRPLAYMKWVVVKYLEILVAYGDSYFRQNSFDTLPTATQLYIQAAHIYGTPEVQPVSMAEMNVYSYGMLKQKGLDRFSDSVVDMSYRFPFQSTHKGKVPSNSALSVAADTAASIMNLASTRYFSVPLNPKIAEIGSIIKDRLTKIRSCLDINGIPISIPLFDAPIEPGLLVQAVSKGGLGAISSLSDSLSKPMPNYRFVYTFQRAIDMCQELKSLASTYLGIREKRDAEALSILRGQQDTTISTMTLKIKQLALDDARIAFEALQQSRLAAESRMDYYLRLIGEPKSRIPSPSATFVEIEQDIDKPTIGSLRMSPEETAEFLFYGRAEILRIWSHADKVRAGIFKTLPKVEVQAQPMGVGGSTALDPEKMAAAMELAGEIKTGLATVDSFAAGTLSRISTLKGQLRERRLQANSAGYDIKNIDVQIANQRVKIELAEKDLEIQKKQIENAKVCEEFLRTKYTNEQLYTWMDNTFQQYLYQTYVFAFDMARAAEKTYSFEKGEQDISYIKFGYWNVGNQGLGCAEDLWLSLKRMEVDYMARKPHDYEIVKHFSLRQLNPTELFRLRDSGKAELNIPEVMYDLDFPGHYARRIKSVSLTIPCIIGPYTTVNCVLRLVDHRYRIDASKAQSYEERKQSDPRFRTMQVPIQSIATSSGQNDSGVFELQFRDDRYIPFEGAGAISRWSLELPNKFRQFNYSAISDIVLHIKYTSKDGGELLKKEAENSVAAVLENPETSQSQIVLDLRADFSTEWHRFTKTQLEGRRTITLENLNRMLPYLATYRGINVTKVHLFTTYKANPEKEEEKIIGEYIIPGSETRLTGSFSHVVETGHGLELPHKPRLEQYSVVFKDMEKYILGDLKLSIKGVVDVDDKFYVVLDYNLKKSA</sequence>
<keyword evidence="2" id="KW-0175">Coiled coil</keyword>
<name>A0AAV9X2I8_9PEZI</name>
<evidence type="ECO:0000256" key="2">
    <source>
        <dbReference type="SAM" id="Coils"/>
    </source>
</evidence>
<dbReference type="Pfam" id="PF03538">
    <property type="entry name" value="VRP1"/>
    <property type="match status" value="1"/>
</dbReference>
<evidence type="ECO:0008006" key="9">
    <source>
        <dbReference type="Google" id="ProtNLM"/>
    </source>
</evidence>
<dbReference type="EMBL" id="JAVHJO010000011">
    <property type="protein sequence ID" value="KAK6533681.1"/>
    <property type="molecule type" value="Genomic_DNA"/>
</dbReference>